<accession>A0A939LWS5</accession>
<dbReference type="PANTHER" id="PTHR43685:SF2">
    <property type="entry name" value="GLYCOSYLTRANSFERASE 2-LIKE DOMAIN-CONTAINING PROTEIN"/>
    <property type="match status" value="1"/>
</dbReference>
<dbReference type="Pfam" id="PF00535">
    <property type="entry name" value="Glycos_transf_2"/>
    <property type="match status" value="1"/>
</dbReference>
<sequence length="280" mass="30524">MTPRVSVVVPAYNNASTISETLDSILAQTWHDFELIIADHCSDDDTAQIAQAYASQDPRITVVSTPAGGGALRNWNRVTDLAQGEFVKLVCGDDLLYPEALRQQVAAFGVPTTSDRDLVLVASKRDLIDVRGNIFVRSRGLAGFVGRVDGRQALRATVRSGGNLFGEPACVLIRRDALREAGGWHDMRYYLDLSGYAGPLAAGDMVALPQTLAAFRVGGGQWSVRLARQQAEDAVRFNRHAQQLAPEHITDGDVRRGNVRARISSLQRRAAYLVLSLQGR</sequence>
<dbReference type="InterPro" id="IPR001173">
    <property type="entry name" value="Glyco_trans_2-like"/>
</dbReference>
<evidence type="ECO:0000259" key="1">
    <source>
        <dbReference type="Pfam" id="PF00535"/>
    </source>
</evidence>
<gene>
    <name evidence="2" type="ORF">J4H91_09475</name>
</gene>
<dbReference type="InterPro" id="IPR050834">
    <property type="entry name" value="Glycosyltransf_2"/>
</dbReference>
<evidence type="ECO:0000313" key="2">
    <source>
        <dbReference type="EMBL" id="MBO1805546.1"/>
    </source>
</evidence>
<name>A0A939LWS5_9MICO</name>
<dbReference type="EMBL" id="JAGDYL010000015">
    <property type="protein sequence ID" value="MBO1805546.1"/>
    <property type="molecule type" value="Genomic_DNA"/>
</dbReference>
<dbReference type="Gene3D" id="3.90.550.10">
    <property type="entry name" value="Spore Coat Polysaccharide Biosynthesis Protein SpsA, Chain A"/>
    <property type="match status" value="1"/>
</dbReference>
<dbReference type="AlphaFoldDB" id="A0A939LWS5"/>
<dbReference type="CDD" id="cd00761">
    <property type="entry name" value="Glyco_tranf_GTA_type"/>
    <property type="match status" value="1"/>
</dbReference>
<protein>
    <submittedName>
        <fullName evidence="2">Glycosyltransferase family 2 protein</fullName>
    </submittedName>
</protein>
<dbReference type="PANTHER" id="PTHR43685">
    <property type="entry name" value="GLYCOSYLTRANSFERASE"/>
    <property type="match status" value="1"/>
</dbReference>
<dbReference type="InterPro" id="IPR029044">
    <property type="entry name" value="Nucleotide-diphossugar_trans"/>
</dbReference>
<evidence type="ECO:0000313" key="3">
    <source>
        <dbReference type="Proteomes" id="UP000664398"/>
    </source>
</evidence>
<dbReference type="SUPFAM" id="SSF53448">
    <property type="entry name" value="Nucleotide-diphospho-sugar transferases"/>
    <property type="match status" value="1"/>
</dbReference>
<proteinExistence type="predicted"/>
<organism evidence="2 3">
    <name type="scientific">Leucobacter ruminantium</name>
    <dbReference type="NCBI Taxonomy" id="1289170"/>
    <lineage>
        <taxon>Bacteria</taxon>
        <taxon>Bacillati</taxon>
        <taxon>Actinomycetota</taxon>
        <taxon>Actinomycetes</taxon>
        <taxon>Micrococcales</taxon>
        <taxon>Microbacteriaceae</taxon>
        <taxon>Leucobacter</taxon>
    </lineage>
</organism>
<reference evidence="2" key="1">
    <citation type="submission" date="2021-03" db="EMBL/GenBank/DDBJ databases">
        <title>Leucobacter chromiisoli sp. nov., isolated from chromium-containing soil of chemical plant.</title>
        <authorList>
            <person name="Xu Z."/>
        </authorList>
    </citation>
    <scope>NUCLEOTIDE SEQUENCE</scope>
    <source>
        <strain evidence="2">A2</strain>
    </source>
</reference>
<comment type="caution">
    <text evidence="2">The sequence shown here is derived from an EMBL/GenBank/DDBJ whole genome shotgun (WGS) entry which is preliminary data.</text>
</comment>
<feature type="domain" description="Glycosyltransferase 2-like" evidence="1">
    <location>
        <begin position="6"/>
        <end position="180"/>
    </location>
</feature>
<dbReference type="RefSeq" id="WP_208046022.1">
    <property type="nucleotide sequence ID" value="NZ_JAGDYL010000015.1"/>
</dbReference>
<dbReference type="Proteomes" id="UP000664398">
    <property type="component" value="Unassembled WGS sequence"/>
</dbReference>
<keyword evidence="3" id="KW-1185">Reference proteome</keyword>